<comment type="similarity">
    <text evidence="1">Belongs to the isochorismatase family.</text>
</comment>
<gene>
    <name evidence="5" type="ORF">A7K95_10405</name>
    <name evidence="4" type="ORF">GA842_04570</name>
</gene>
<dbReference type="Gene3D" id="3.40.50.850">
    <property type="entry name" value="Isochorismatase-like"/>
    <property type="match status" value="1"/>
</dbReference>
<evidence type="ECO:0000313" key="6">
    <source>
        <dbReference type="Proteomes" id="UP000077280"/>
    </source>
</evidence>
<accession>A0AAP5TBV3</accession>
<name>A0AAP5TBV3_9LACO</name>
<evidence type="ECO:0000259" key="3">
    <source>
        <dbReference type="Pfam" id="PF00857"/>
    </source>
</evidence>
<evidence type="ECO:0000256" key="1">
    <source>
        <dbReference type="ARBA" id="ARBA00006336"/>
    </source>
</evidence>
<dbReference type="Proteomes" id="UP001275867">
    <property type="component" value="Unassembled WGS sequence"/>
</dbReference>
<evidence type="ECO:0000313" key="7">
    <source>
        <dbReference type="Proteomes" id="UP001275867"/>
    </source>
</evidence>
<evidence type="ECO:0000313" key="5">
    <source>
        <dbReference type="EMBL" id="OAD63107.1"/>
    </source>
</evidence>
<dbReference type="InterPro" id="IPR036380">
    <property type="entry name" value="Isochorismatase-like_sf"/>
</dbReference>
<proteinExistence type="inferred from homology"/>
<evidence type="ECO:0000256" key="2">
    <source>
        <dbReference type="ARBA" id="ARBA00022801"/>
    </source>
</evidence>
<keyword evidence="6" id="KW-1185">Reference proteome</keyword>
<sequence>MADVLIVIDMQNALHKMENFDAVVAGINKRIAVYRQEKKAIFFVQTTDDEIPSDTEAFELTDKLDFKSQKDEFIVKTTPDSFYHTNLEAYLKTYNTHSVEICGGQTEYCVDTTIRVARHLNYEVEVTRGLTTTFDSDLLNAQTIIKHHESIWDGSFATMLPSN</sequence>
<dbReference type="SUPFAM" id="SSF52499">
    <property type="entry name" value="Isochorismatase-like hydrolases"/>
    <property type="match status" value="1"/>
</dbReference>
<protein>
    <submittedName>
        <fullName evidence="4">Isochorismatase family protein</fullName>
    </submittedName>
</protein>
<comment type="caution">
    <text evidence="4">The sequence shown here is derived from an EMBL/GenBank/DDBJ whole genome shotgun (WGS) entry which is preliminary data.</text>
</comment>
<dbReference type="EMBL" id="WERX01000011">
    <property type="protein sequence ID" value="MDV7694171.1"/>
    <property type="molecule type" value="Genomic_DNA"/>
</dbReference>
<dbReference type="AlphaFoldDB" id="A0AAP5TBV3"/>
<feature type="domain" description="Isochorismatase-like" evidence="3">
    <location>
        <begin position="4"/>
        <end position="137"/>
    </location>
</feature>
<dbReference type="PANTHER" id="PTHR43540:SF14">
    <property type="entry name" value="ISOCHORISMATASE"/>
    <property type="match status" value="1"/>
</dbReference>
<dbReference type="EMBL" id="LXND01000088">
    <property type="protein sequence ID" value="OAD63107.1"/>
    <property type="molecule type" value="Genomic_DNA"/>
</dbReference>
<dbReference type="InterPro" id="IPR050272">
    <property type="entry name" value="Isochorismatase-like_hydrls"/>
</dbReference>
<keyword evidence="2" id="KW-0378">Hydrolase</keyword>
<reference evidence="5 6" key="1">
    <citation type="submission" date="2016-05" db="EMBL/GenBank/DDBJ databases">
        <title>Draft genome sequence of Pediococcus parvulus 2.6, a probiotic beta-glucan producer strain.</title>
        <authorList>
            <person name="Mohedano M.L."/>
            <person name="Perez-Ramos A."/>
            <person name="Duenas M.T."/>
            <person name="Lamontanara A."/>
            <person name="Orru L."/>
            <person name="Spano G."/>
            <person name="Capozzi V."/>
            <person name="Lopez P."/>
        </authorList>
    </citation>
    <scope>NUCLEOTIDE SEQUENCE [LARGE SCALE GENOMIC DNA]</scope>
    <source>
        <strain evidence="5 6">2.6</strain>
    </source>
</reference>
<dbReference type="Pfam" id="PF00857">
    <property type="entry name" value="Isochorismatase"/>
    <property type="match status" value="1"/>
</dbReference>
<dbReference type="RefSeq" id="WP_068808369.1">
    <property type="nucleotide sequence ID" value="NZ_CP158977.1"/>
</dbReference>
<dbReference type="GeneID" id="93383872"/>
<reference evidence="4" key="2">
    <citation type="submission" date="2019-10" db="EMBL/GenBank/DDBJ databases">
        <title>Malate fermentation in French cider.</title>
        <authorList>
            <person name="Cousin F.J."/>
            <person name="Medina Fernandez S."/>
            <person name="Misery B."/>
            <person name="Laplace J.-M."/>
            <person name="Cretenet M."/>
        </authorList>
    </citation>
    <scope>NUCLEOTIDE SEQUENCE</scope>
    <source>
        <strain evidence="4">UCMA15901</strain>
    </source>
</reference>
<dbReference type="PANTHER" id="PTHR43540">
    <property type="entry name" value="PEROXYUREIDOACRYLATE/UREIDOACRYLATE AMIDOHYDROLASE-RELATED"/>
    <property type="match status" value="1"/>
</dbReference>
<organism evidence="4 7">
    <name type="scientific">Pediococcus parvulus</name>
    <dbReference type="NCBI Taxonomy" id="54062"/>
    <lineage>
        <taxon>Bacteria</taxon>
        <taxon>Bacillati</taxon>
        <taxon>Bacillota</taxon>
        <taxon>Bacilli</taxon>
        <taxon>Lactobacillales</taxon>
        <taxon>Lactobacillaceae</taxon>
        <taxon>Pediococcus</taxon>
    </lineage>
</organism>
<dbReference type="Proteomes" id="UP000077280">
    <property type="component" value="Unassembled WGS sequence"/>
</dbReference>
<evidence type="ECO:0000313" key="4">
    <source>
        <dbReference type="EMBL" id="MDV7694171.1"/>
    </source>
</evidence>
<dbReference type="GO" id="GO:0016787">
    <property type="term" value="F:hydrolase activity"/>
    <property type="evidence" value="ECO:0007669"/>
    <property type="project" value="UniProtKB-KW"/>
</dbReference>
<dbReference type="InterPro" id="IPR000868">
    <property type="entry name" value="Isochorismatase-like_dom"/>
</dbReference>